<dbReference type="EMBL" id="KN837322">
    <property type="protein sequence ID" value="KIJ27859.1"/>
    <property type="molecule type" value="Genomic_DNA"/>
</dbReference>
<dbReference type="Pfam" id="PF13468">
    <property type="entry name" value="Glyoxalase_3"/>
    <property type="match status" value="1"/>
</dbReference>
<dbReference type="PANTHER" id="PTHR40265:SF1">
    <property type="entry name" value="GLYOXALASE-LIKE DOMAIN-CONTAINING PROTEIN"/>
    <property type="match status" value="1"/>
</dbReference>
<evidence type="ECO:0000256" key="1">
    <source>
        <dbReference type="SAM" id="MobiDB-lite"/>
    </source>
</evidence>
<evidence type="ECO:0000313" key="4">
    <source>
        <dbReference type="Proteomes" id="UP000054279"/>
    </source>
</evidence>
<accession>A0A0C9U1G6</accession>
<organism evidence="3 4">
    <name type="scientific">Sphaerobolus stellatus (strain SS14)</name>
    <dbReference type="NCBI Taxonomy" id="990650"/>
    <lineage>
        <taxon>Eukaryota</taxon>
        <taxon>Fungi</taxon>
        <taxon>Dikarya</taxon>
        <taxon>Basidiomycota</taxon>
        <taxon>Agaricomycotina</taxon>
        <taxon>Agaricomycetes</taxon>
        <taxon>Phallomycetidae</taxon>
        <taxon>Geastrales</taxon>
        <taxon>Sphaerobolaceae</taxon>
        <taxon>Sphaerobolus</taxon>
    </lineage>
</organism>
<feature type="domain" description="Glyoxalase-like" evidence="2">
    <location>
        <begin position="6"/>
        <end position="185"/>
    </location>
</feature>
<dbReference type="AlphaFoldDB" id="A0A0C9U1G6"/>
<dbReference type="Proteomes" id="UP000054279">
    <property type="component" value="Unassembled WGS sequence"/>
</dbReference>
<proteinExistence type="predicted"/>
<dbReference type="SUPFAM" id="SSF54593">
    <property type="entry name" value="Glyoxalase/Bleomycin resistance protein/Dihydroxybiphenyl dioxygenase"/>
    <property type="match status" value="1"/>
</dbReference>
<dbReference type="InterPro" id="IPR025870">
    <property type="entry name" value="Glyoxalase-like_dom"/>
</dbReference>
<dbReference type="Gene3D" id="3.10.180.10">
    <property type="entry name" value="2,3-Dihydroxybiphenyl 1,2-Dioxygenase, domain 1"/>
    <property type="match status" value="1"/>
</dbReference>
<protein>
    <recommendedName>
        <fullName evidence="2">Glyoxalase-like domain-containing protein</fullName>
    </recommendedName>
</protein>
<dbReference type="InterPro" id="IPR029068">
    <property type="entry name" value="Glyas_Bleomycin-R_OHBP_Dase"/>
</dbReference>
<evidence type="ECO:0000313" key="3">
    <source>
        <dbReference type="EMBL" id="KIJ27859.1"/>
    </source>
</evidence>
<keyword evidence="4" id="KW-1185">Reference proteome</keyword>
<gene>
    <name evidence="3" type="ORF">M422DRAFT_71554</name>
</gene>
<dbReference type="OrthoDB" id="408973at2759"/>
<feature type="region of interest" description="Disordered" evidence="1">
    <location>
        <begin position="98"/>
        <end position="120"/>
    </location>
</feature>
<name>A0A0C9U1G6_SPHS4</name>
<reference evidence="3 4" key="1">
    <citation type="submission" date="2014-06" db="EMBL/GenBank/DDBJ databases">
        <title>Evolutionary Origins and Diversification of the Mycorrhizal Mutualists.</title>
        <authorList>
            <consortium name="DOE Joint Genome Institute"/>
            <consortium name="Mycorrhizal Genomics Consortium"/>
            <person name="Kohler A."/>
            <person name="Kuo A."/>
            <person name="Nagy L.G."/>
            <person name="Floudas D."/>
            <person name="Copeland A."/>
            <person name="Barry K.W."/>
            <person name="Cichocki N."/>
            <person name="Veneault-Fourrey C."/>
            <person name="LaButti K."/>
            <person name="Lindquist E.A."/>
            <person name="Lipzen A."/>
            <person name="Lundell T."/>
            <person name="Morin E."/>
            <person name="Murat C."/>
            <person name="Riley R."/>
            <person name="Ohm R."/>
            <person name="Sun H."/>
            <person name="Tunlid A."/>
            <person name="Henrissat B."/>
            <person name="Grigoriev I.V."/>
            <person name="Hibbett D.S."/>
            <person name="Martin F."/>
        </authorList>
    </citation>
    <scope>NUCLEOTIDE SEQUENCE [LARGE SCALE GENOMIC DNA]</scope>
    <source>
        <strain evidence="3 4">SS14</strain>
    </source>
</reference>
<dbReference type="HOGENOM" id="CLU_058475_1_0_1"/>
<sequence>MSTHVLDHIVHLTPPGTVEQASESFRKLGFEVIPGGTHADGRTYNALVSLSDGVYLELIAFVNSPADPTHRWGTSDPTGWVDYANLGLDRDVAGIVNRRGEKDGSGTKYNEGVDGGRETPQGKRLEWRVTTPAKGNGVGRLPFFCGDVTPREWRVPKAGSHSSTAKGVAYVKIFAQSTSEFETLTKQITTVLALPPSNEQLPEPIVSPSDSRVVSWPLTTPSPVEDLHPQLVLVLREDAPKSGIAEVGFWVDKNKGGIPESEYGKVVFVPVI</sequence>
<dbReference type="PANTHER" id="PTHR40265">
    <property type="entry name" value="BLL2707 PROTEIN"/>
    <property type="match status" value="1"/>
</dbReference>
<evidence type="ECO:0000259" key="2">
    <source>
        <dbReference type="Pfam" id="PF13468"/>
    </source>
</evidence>